<dbReference type="AlphaFoldDB" id="A0A177AYP5"/>
<evidence type="ECO:0000313" key="2">
    <source>
        <dbReference type="Proteomes" id="UP000078046"/>
    </source>
</evidence>
<organism evidence="1 2">
    <name type="scientific">Intoshia linei</name>
    <dbReference type="NCBI Taxonomy" id="1819745"/>
    <lineage>
        <taxon>Eukaryota</taxon>
        <taxon>Metazoa</taxon>
        <taxon>Spiralia</taxon>
        <taxon>Lophotrochozoa</taxon>
        <taxon>Mesozoa</taxon>
        <taxon>Orthonectida</taxon>
        <taxon>Rhopaluridae</taxon>
        <taxon>Intoshia</taxon>
    </lineage>
</organism>
<sequence length="113" mass="13273">MVVENCVNSISTNNVEYVKILRYSQQQYSKLSTKLGTAIKIKTSNHLKIRQEEYDSILKKINTIQNQVDANSIMQIKKKVDEVNCIIEKKYGFIDYLYKYNLIIIMMDNLIMI</sequence>
<comment type="caution">
    <text evidence="1">The sequence shown here is derived from an EMBL/GenBank/DDBJ whole genome shotgun (WGS) entry which is preliminary data.</text>
</comment>
<dbReference type="Proteomes" id="UP000078046">
    <property type="component" value="Unassembled WGS sequence"/>
</dbReference>
<proteinExistence type="predicted"/>
<evidence type="ECO:0000313" key="1">
    <source>
        <dbReference type="EMBL" id="OAF67129.1"/>
    </source>
</evidence>
<gene>
    <name evidence="1" type="ORF">A3Q56_05131</name>
</gene>
<reference evidence="1 2" key="1">
    <citation type="submission" date="2016-04" db="EMBL/GenBank/DDBJ databases">
        <title>The genome of Intoshia linei affirms orthonectids as highly simplified spiralians.</title>
        <authorList>
            <person name="Mikhailov K.V."/>
            <person name="Slusarev G.S."/>
            <person name="Nikitin M.A."/>
            <person name="Logacheva M.D."/>
            <person name="Penin A."/>
            <person name="Aleoshin V."/>
            <person name="Panchin Y.V."/>
        </authorList>
    </citation>
    <scope>NUCLEOTIDE SEQUENCE [LARGE SCALE GENOMIC DNA]</scope>
    <source>
        <strain evidence="1">Intl2013</strain>
        <tissue evidence="1">Whole animal</tissue>
    </source>
</reference>
<keyword evidence="2" id="KW-1185">Reference proteome</keyword>
<accession>A0A177AYP5</accession>
<dbReference type="EMBL" id="LWCA01000740">
    <property type="protein sequence ID" value="OAF67129.1"/>
    <property type="molecule type" value="Genomic_DNA"/>
</dbReference>
<name>A0A177AYP5_9BILA</name>
<protein>
    <submittedName>
        <fullName evidence="1">Uncharacterized protein</fullName>
    </submittedName>
</protein>